<dbReference type="VEuPathDB" id="FungiDB:UMAG_03099"/>
<feature type="compositionally biased region" description="Polar residues" evidence="2">
    <location>
        <begin position="45"/>
        <end position="57"/>
    </location>
</feature>
<feature type="region of interest" description="Disordered" evidence="2">
    <location>
        <begin position="297"/>
        <end position="337"/>
    </location>
</feature>
<dbReference type="AlphaFoldDB" id="A0A0D1DYH4"/>
<feature type="compositionally biased region" description="Low complexity" evidence="2">
    <location>
        <begin position="800"/>
        <end position="811"/>
    </location>
</feature>
<feature type="region of interest" description="Disordered" evidence="2">
    <location>
        <begin position="930"/>
        <end position="1001"/>
    </location>
</feature>
<sequence>MSDSESNSSAVPKDVQRKRKRSVDFQDGRESRANPAPREYIDMTESCSTVAPGQNPTSSQLDSQLQDSQSQQLRSLSASDYVASTRAEDAPSLCAPGTDTSSSLRPLPSISTRVFEPYLDDTTGMDLEVAESGVSRDRARAEPGQVERSSPVESFSPAEEVQSTRNACDVPRIGTWILPELTAENSNPNMPDYSSQHVLGQIPLDMDVDQRYDLDDLYGESAASQLSPSLLNTRLSRTQQVHRQGAGGSSVAASVIAGATSPIQSTPAFASDAAASVAATRPPPDAQSDALLPSQPIASQQQESRSATPALPPTTNTTMHEPAPRSTGATGTSDASRTLSSSVSIGWSALPRAEIVELVHESTQIPGFLKDEIERFVLRADRASSPKSSAPPQRGSPRRRFQSQSQNSSNNNDDSETQEDGLLRTKKVWCMDLLVFAPSGSRSTAAGGGVSAITSDVVRKLTQQTQASQACSSGSGVSQRGAVAILLLLDTVNMTFDVHELEESLASVLRNDRRYSVGFDVNGRRWNAEQGTDTCGRAGTLVDATRQGDQDELEETRVEIVRLQSALESASREIETLSETQTTLKKELAESQSQHDFVRSLYERASASALSAQASASAAHERVRSLQAQLDDGLALHRSMLELGIETWKNKLQRLEAQSALAHKQQQHHLADAAEIRKKAALWDAHQAHESELERHRQQRIRLHDEKQRMRQDASQAIRRAAATGGDRDGDGGGDGDSGGGGPFAPPPVPVPGEREPSPMDELDELAALAREAAEAGDTLIIQDTASAGGSRRTRRARGTTDAGATQGAQRKLGLRNASNRAPPYSGVQMAAQVEAAKLSSANALDDSRQELEDQFAMFDATPSAQDEQSGVGAATVMMRDFDAAPSTSLFSTDDLFEQVTAHTHERARDFDASALDSRHLEVDVEPTAQAHHGDMPAWDESSTSIPLPPSFTQGSMLLLDTEPQSPPALASSASTITRPETSATGQASTASQPFQPHTQA</sequence>
<accession>A0A0D1DYH4</accession>
<dbReference type="InParanoid" id="A0A0D1DYH4"/>
<reference evidence="3 4" key="1">
    <citation type="journal article" date="2006" name="Nature">
        <title>Insights from the genome of the biotrophic fungal plant pathogen Ustilago maydis.</title>
        <authorList>
            <person name="Kamper J."/>
            <person name="Kahmann R."/>
            <person name="Bolker M."/>
            <person name="Ma L.J."/>
            <person name="Brefort T."/>
            <person name="Saville B.J."/>
            <person name="Banuett F."/>
            <person name="Kronstad J.W."/>
            <person name="Gold S.E."/>
            <person name="Muller O."/>
            <person name="Perlin M.H."/>
            <person name="Wosten H.A."/>
            <person name="de Vries R."/>
            <person name="Ruiz-Herrera J."/>
            <person name="Reynaga-Pena C.G."/>
            <person name="Snetselaar K."/>
            <person name="McCann M."/>
            <person name="Perez-Martin J."/>
            <person name="Feldbrugge M."/>
            <person name="Basse C.W."/>
            <person name="Steinberg G."/>
            <person name="Ibeas J.I."/>
            <person name="Holloman W."/>
            <person name="Guzman P."/>
            <person name="Farman M."/>
            <person name="Stajich J.E."/>
            <person name="Sentandreu R."/>
            <person name="Gonzalez-Prieto J.M."/>
            <person name="Kennell J.C."/>
            <person name="Molina L."/>
            <person name="Schirawski J."/>
            <person name="Mendoza-Mendoza A."/>
            <person name="Greilinger D."/>
            <person name="Munch K."/>
            <person name="Rossel N."/>
            <person name="Scherer M."/>
            <person name="Vranes M."/>
            <person name="Ladendorf O."/>
            <person name="Vincon V."/>
            <person name="Fuchs U."/>
            <person name="Sandrock B."/>
            <person name="Meng S."/>
            <person name="Ho E.C."/>
            <person name="Cahill M.J."/>
            <person name="Boyce K.J."/>
            <person name="Klose J."/>
            <person name="Klosterman S.J."/>
            <person name="Deelstra H.J."/>
            <person name="Ortiz-Castellanos L."/>
            <person name="Li W."/>
            <person name="Sanchez-Alonso P."/>
            <person name="Schreier P.H."/>
            <person name="Hauser-Hahn I."/>
            <person name="Vaupel M."/>
            <person name="Koopmann E."/>
            <person name="Friedrich G."/>
            <person name="Voss H."/>
            <person name="Schluter T."/>
            <person name="Margolis J."/>
            <person name="Platt D."/>
            <person name="Swimmer C."/>
            <person name="Gnirke A."/>
            <person name="Chen F."/>
            <person name="Vysotskaia V."/>
            <person name="Mannhaupt G."/>
            <person name="Guldener U."/>
            <person name="Munsterkotter M."/>
            <person name="Haase D."/>
            <person name="Oesterheld M."/>
            <person name="Mewes H.W."/>
            <person name="Mauceli E.W."/>
            <person name="DeCaprio D."/>
            <person name="Wade C.M."/>
            <person name="Butler J."/>
            <person name="Young S."/>
            <person name="Jaffe D.B."/>
            <person name="Calvo S."/>
            <person name="Nusbaum C."/>
            <person name="Galagan J."/>
            <person name="Birren B.W."/>
        </authorList>
    </citation>
    <scope>NUCLEOTIDE SEQUENCE [LARGE SCALE GENOMIC DNA]</scope>
    <source>
        <strain evidence="4">DSM 14603 / FGSC 9021 / UM521</strain>
    </source>
</reference>
<feature type="compositionally biased region" description="Polar residues" evidence="2">
    <location>
        <begin position="98"/>
        <end position="108"/>
    </location>
</feature>
<feature type="region of interest" description="Disordered" evidence="2">
    <location>
        <begin position="130"/>
        <end position="166"/>
    </location>
</feature>
<evidence type="ECO:0000313" key="3">
    <source>
        <dbReference type="EMBL" id="KIS69124.1"/>
    </source>
</evidence>
<feature type="region of interest" description="Disordered" evidence="2">
    <location>
        <begin position="1"/>
        <end position="108"/>
    </location>
</feature>
<dbReference type="OMA" id="VPRIGTW"/>
<dbReference type="eggNOG" id="ENOG502SCIX">
    <property type="taxonomic scope" value="Eukaryota"/>
</dbReference>
<keyword evidence="1" id="KW-0175">Coiled coil</keyword>
<feature type="compositionally biased region" description="Low complexity" evidence="2">
    <location>
        <begin position="307"/>
        <end position="318"/>
    </location>
</feature>
<feature type="compositionally biased region" description="Low complexity" evidence="2">
    <location>
        <begin position="58"/>
        <end position="80"/>
    </location>
</feature>
<keyword evidence="4" id="KW-1185">Reference proteome</keyword>
<feature type="region of interest" description="Disordered" evidence="2">
    <location>
        <begin position="380"/>
        <end position="419"/>
    </location>
</feature>
<feature type="region of interest" description="Disordered" evidence="2">
    <location>
        <begin position="703"/>
        <end position="759"/>
    </location>
</feature>
<feature type="compositionally biased region" description="Gly residues" evidence="2">
    <location>
        <begin position="733"/>
        <end position="743"/>
    </location>
</feature>
<evidence type="ECO:0000256" key="1">
    <source>
        <dbReference type="SAM" id="Coils"/>
    </source>
</evidence>
<feature type="compositionally biased region" description="Low complexity" evidence="2">
    <location>
        <begin position="402"/>
        <end position="412"/>
    </location>
</feature>
<evidence type="ECO:0000256" key="2">
    <source>
        <dbReference type="SAM" id="MobiDB-lite"/>
    </source>
</evidence>
<dbReference type="EMBL" id="CM003146">
    <property type="protein sequence ID" value="KIS69124.1"/>
    <property type="molecule type" value="Genomic_DNA"/>
</dbReference>
<protein>
    <submittedName>
        <fullName evidence="3">Uncharacterized protein</fullName>
    </submittedName>
</protein>
<dbReference type="KEGG" id="uma:UMAG_03099"/>
<organism evidence="3 4">
    <name type="scientific">Mycosarcoma maydis</name>
    <name type="common">Corn smut fungus</name>
    <name type="synonym">Ustilago maydis</name>
    <dbReference type="NCBI Taxonomy" id="5270"/>
    <lineage>
        <taxon>Eukaryota</taxon>
        <taxon>Fungi</taxon>
        <taxon>Dikarya</taxon>
        <taxon>Basidiomycota</taxon>
        <taxon>Ustilaginomycotina</taxon>
        <taxon>Ustilaginomycetes</taxon>
        <taxon>Ustilaginales</taxon>
        <taxon>Ustilaginaceae</taxon>
        <taxon>Mycosarcoma</taxon>
    </lineage>
</organism>
<name>A0A0D1DYH4_MYCMD</name>
<dbReference type="GeneID" id="23563666"/>
<feature type="region of interest" description="Disordered" evidence="2">
    <location>
        <begin position="780"/>
        <end position="824"/>
    </location>
</feature>
<feature type="compositionally biased region" description="Polar residues" evidence="2">
    <location>
        <begin position="976"/>
        <end position="1001"/>
    </location>
</feature>
<dbReference type="OrthoDB" id="2554541at2759"/>
<dbReference type="RefSeq" id="XP_011389456.1">
    <property type="nucleotide sequence ID" value="XM_011391154.1"/>
</dbReference>
<dbReference type="Proteomes" id="UP000000561">
    <property type="component" value="Chromosome 7"/>
</dbReference>
<gene>
    <name evidence="3" type="ORF">UMAG_03099</name>
</gene>
<feature type="compositionally biased region" description="Basic and acidic residues" evidence="2">
    <location>
        <begin position="703"/>
        <end position="712"/>
    </location>
</feature>
<feature type="compositionally biased region" description="Polar residues" evidence="2">
    <location>
        <begin position="1"/>
        <end position="10"/>
    </location>
</feature>
<feature type="coiled-coil region" evidence="1">
    <location>
        <begin position="553"/>
        <end position="594"/>
    </location>
</feature>
<feature type="compositionally biased region" description="Polar residues" evidence="2">
    <location>
        <begin position="327"/>
        <end position="337"/>
    </location>
</feature>
<evidence type="ECO:0000313" key="4">
    <source>
        <dbReference type="Proteomes" id="UP000000561"/>
    </source>
</evidence>
<feature type="compositionally biased region" description="Basic and acidic residues" evidence="2">
    <location>
        <begin position="22"/>
        <end position="32"/>
    </location>
</feature>
<feature type="compositionally biased region" description="Polar residues" evidence="2">
    <location>
        <begin position="297"/>
        <end position="306"/>
    </location>
</feature>
<feature type="compositionally biased region" description="Polar residues" evidence="2">
    <location>
        <begin position="941"/>
        <end position="956"/>
    </location>
</feature>
<proteinExistence type="predicted"/>